<evidence type="ECO:0000313" key="10">
    <source>
        <dbReference type="WBParaSite" id="PSAMB.scaffold64size88796.g1303.t1"/>
    </source>
</evidence>
<keyword evidence="2 6" id="KW-0812">Transmembrane</keyword>
<dbReference type="FunFam" id="1.20.1740.10:FF:000022">
    <property type="entry name" value="Bumetanide-sensitive na-k-cl cotransport protein"/>
    <property type="match status" value="1"/>
</dbReference>
<protein>
    <submittedName>
        <fullName evidence="10">Uncharacterized protein</fullName>
    </submittedName>
</protein>
<dbReference type="GO" id="GO:0008511">
    <property type="term" value="F:sodium:potassium:chloride symporter activity"/>
    <property type="evidence" value="ECO:0007669"/>
    <property type="project" value="TreeGrafter"/>
</dbReference>
<comment type="subcellular location">
    <subcellularLocation>
        <location evidence="1">Membrane</location>
        <topology evidence="1">Multi-pass membrane protein</topology>
    </subcellularLocation>
</comment>
<dbReference type="Pfam" id="PF00324">
    <property type="entry name" value="AA_permease"/>
    <property type="match status" value="1"/>
</dbReference>
<keyword evidence="4 6" id="KW-0472">Membrane</keyword>
<dbReference type="PANTHER" id="PTHR11827">
    <property type="entry name" value="SOLUTE CARRIER FAMILY 12, CATION COTRANSPORTERS"/>
    <property type="match status" value="1"/>
</dbReference>
<dbReference type="InterPro" id="IPR018491">
    <property type="entry name" value="SLC12_C"/>
</dbReference>
<feature type="domain" description="Amino acid permease/ SLC12A" evidence="7">
    <location>
        <begin position="171"/>
        <end position="672"/>
    </location>
</feature>
<dbReference type="Gene3D" id="1.20.1740.10">
    <property type="entry name" value="Amino acid/polyamine transporter I"/>
    <property type="match status" value="1"/>
</dbReference>
<dbReference type="PANTHER" id="PTHR11827:SF103">
    <property type="entry name" value="SODIUM CHLORIDE COTRANSPORTER 69, ISOFORM E"/>
    <property type="match status" value="1"/>
</dbReference>
<accession>A0A914X8R3</accession>
<proteinExistence type="predicted"/>
<dbReference type="NCBIfam" id="TIGR00930">
    <property type="entry name" value="2a30"/>
    <property type="match status" value="1"/>
</dbReference>
<feature type="transmembrane region" description="Helical" evidence="6">
    <location>
        <begin position="245"/>
        <end position="266"/>
    </location>
</feature>
<feature type="transmembrane region" description="Helical" evidence="6">
    <location>
        <begin position="482"/>
        <end position="502"/>
    </location>
</feature>
<dbReference type="GO" id="GO:0016020">
    <property type="term" value="C:membrane"/>
    <property type="evidence" value="ECO:0007669"/>
    <property type="project" value="UniProtKB-SubCell"/>
</dbReference>
<feature type="compositionally biased region" description="Polar residues" evidence="5">
    <location>
        <begin position="16"/>
        <end position="44"/>
    </location>
</feature>
<dbReference type="GO" id="GO:0055075">
    <property type="term" value="P:potassium ion homeostasis"/>
    <property type="evidence" value="ECO:0007669"/>
    <property type="project" value="TreeGrafter"/>
</dbReference>
<evidence type="ECO:0000256" key="4">
    <source>
        <dbReference type="ARBA" id="ARBA00023136"/>
    </source>
</evidence>
<feature type="transmembrane region" description="Helical" evidence="6">
    <location>
        <begin position="561"/>
        <end position="579"/>
    </location>
</feature>
<dbReference type="InterPro" id="IPR004841">
    <property type="entry name" value="AA-permease/SLC12A_dom"/>
</dbReference>
<feature type="domain" description="SLC12A transporter C-terminal" evidence="8">
    <location>
        <begin position="681"/>
        <end position="1112"/>
    </location>
</feature>
<feature type="transmembrane region" description="Helical" evidence="6">
    <location>
        <begin position="319"/>
        <end position="339"/>
    </location>
</feature>
<dbReference type="Pfam" id="PF03522">
    <property type="entry name" value="SLC12"/>
    <property type="match status" value="1"/>
</dbReference>
<evidence type="ECO:0000256" key="1">
    <source>
        <dbReference type="ARBA" id="ARBA00004141"/>
    </source>
</evidence>
<feature type="transmembrane region" description="Helical" evidence="6">
    <location>
        <begin position="534"/>
        <end position="555"/>
    </location>
</feature>
<evidence type="ECO:0000259" key="7">
    <source>
        <dbReference type="Pfam" id="PF00324"/>
    </source>
</evidence>
<dbReference type="InterPro" id="IPR004842">
    <property type="entry name" value="SLC12A_fam"/>
</dbReference>
<dbReference type="GO" id="GO:1990573">
    <property type="term" value="P:potassium ion import across plasma membrane"/>
    <property type="evidence" value="ECO:0007669"/>
    <property type="project" value="TreeGrafter"/>
</dbReference>
<dbReference type="GO" id="GO:0055078">
    <property type="term" value="P:sodium ion homeostasis"/>
    <property type="evidence" value="ECO:0007669"/>
    <property type="project" value="TreeGrafter"/>
</dbReference>
<dbReference type="GO" id="GO:0006884">
    <property type="term" value="P:cell volume homeostasis"/>
    <property type="evidence" value="ECO:0007669"/>
    <property type="project" value="TreeGrafter"/>
</dbReference>
<evidence type="ECO:0000256" key="3">
    <source>
        <dbReference type="ARBA" id="ARBA00022989"/>
    </source>
</evidence>
<evidence type="ECO:0000256" key="2">
    <source>
        <dbReference type="ARBA" id="ARBA00022692"/>
    </source>
</evidence>
<name>A0A914X8R3_9BILA</name>
<evidence type="ECO:0000259" key="8">
    <source>
        <dbReference type="Pfam" id="PF03522"/>
    </source>
</evidence>
<dbReference type="Proteomes" id="UP000887566">
    <property type="component" value="Unplaced"/>
</dbReference>
<feature type="transmembrane region" description="Helical" evidence="6">
    <location>
        <begin position="404"/>
        <end position="422"/>
    </location>
</feature>
<sequence>MGDSDMYRSHSAPRVQVTSYGFDSTPSNQNNRSAHPSPSPNSTGAHRGSNGLLGRLTHKNKVDESLHYVRGVSGDDRNFWRHEETLDKPPIIDHYRRSIDLGADKGRPSIFELMVGRPGDTPMGKDNDAYLESQDDDIKRQISDNSSFDGGVPFQQQNDESKMIKFGWIQGVFVRCMLNILGVMLFLRISWVGGQAGLWYGSAIILLSSLVTSLTALSMCAICTNGVVKGGGTYFMISRSLGPEFGGSIGVIFSFANAVGAAMHIVGLAESVTHLMKDSDTAIIDNGTNDVRVIGLAVCCLLMCVVMIGTSFESKIQVLLLFILLASLANFVIGTFLPLKEIQIARGITGYDLDTLKDNLVPAWREGHGFFSIFSIFFPAATGIMAGANISGDLKNPSTAIPKGTLLAILTTTIIYLVSLWITGATCVRDAHGLTQDIINAANDSGIFASINCTTDWDNGDCEYGLMNFFRVMEDESAFGPLIQAGIFAATLSSALASLVSAPKIFQAVCRDNLLPKIHVFGKGYGTQDEPRRAYILVFVITMAVICIGDLNVIAPIISNFFLGTYALINYACFDASFARSPGWRPTFKYYNQWVSLFGGVLCIVVMFVMSWWTALITAFVFIALFVYILHRKPEANWGSSMQANNYRSTLLAMLKLTNSEDHVKNYRPQVLVMTGNPAARAALVDFAYNITKGRSLMVCGHIVPYDVSDRVFFCLSKLEKLFTKWLENRKVKAFYNPIANATLSSGTDILLQMSGLGKLKPNVLLMGFKGNWNANKLEGLDDINEYFKAIRDAFDSNVGVAVLRNGNGDGLDYSEMLKENNLGYPTMDGLLELLESHAPLGQGLFSASVGNLSNITPTPSPNWSSAALNKLDGSTNRNSKVFDFDSNGARNTLSPPGITTVSSISQRKMTASQRELTATIDRFRTKVKNAVIDVWWLYDDGGLTLFIPHLLTLEKSYLQGAKIRVFTIASSHSTMEQERLNMVELLKKFRIQFMEVFVIPDMSKKPSDSLIKEFDDIVAPFRSTETDSREGMISETELASQKNRTDRHLRLRELMLQNSSQAELVVVTMVVPRKDRVSSCLYMAWLDMLTRDMPPTLLIRGNQTNVVTFYS</sequence>
<keyword evidence="3 6" id="KW-1133">Transmembrane helix</keyword>
<feature type="transmembrane region" description="Helical" evidence="6">
    <location>
        <begin position="293"/>
        <end position="312"/>
    </location>
</feature>
<feature type="region of interest" description="Disordered" evidence="5">
    <location>
        <begin position="1"/>
        <end position="53"/>
    </location>
</feature>
<evidence type="ECO:0000313" key="9">
    <source>
        <dbReference type="Proteomes" id="UP000887566"/>
    </source>
</evidence>
<keyword evidence="9" id="KW-1185">Reference proteome</keyword>
<organism evidence="9 10">
    <name type="scientific">Plectus sambesii</name>
    <dbReference type="NCBI Taxonomy" id="2011161"/>
    <lineage>
        <taxon>Eukaryota</taxon>
        <taxon>Metazoa</taxon>
        <taxon>Ecdysozoa</taxon>
        <taxon>Nematoda</taxon>
        <taxon>Chromadorea</taxon>
        <taxon>Plectida</taxon>
        <taxon>Plectina</taxon>
        <taxon>Plectoidea</taxon>
        <taxon>Plectidae</taxon>
        <taxon>Plectus</taxon>
    </lineage>
</organism>
<reference evidence="10" key="1">
    <citation type="submission" date="2022-11" db="UniProtKB">
        <authorList>
            <consortium name="WormBaseParasite"/>
        </authorList>
    </citation>
    <scope>IDENTIFICATION</scope>
</reference>
<dbReference type="GO" id="GO:0055064">
    <property type="term" value="P:chloride ion homeostasis"/>
    <property type="evidence" value="ECO:0007669"/>
    <property type="project" value="TreeGrafter"/>
</dbReference>
<dbReference type="AlphaFoldDB" id="A0A914X8R3"/>
<dbReference type="WBParaSite" id="PSAMB.scaffold64size88796.g1303.t1">
    <property type="protein sequence ID" value="PSAMB.scaffold64size88796.g1303.t1"/>
    <property type="gene ID" value="PSAMB.scaffold64size88796.g1303"/>
</dbReference>
<feature type="transmembrane region" description="Helical" evidence="6">
    <location>
        <begin position="591"/>
        <end position="609"/>
    </location>
</feature>
<feature type="transmembrane region" description="Helical" evidence="6">
    <location>
        <begin position="172"/>
        <end position="191"/>
    </location>
</feature>
<feature type="transmembrane region" description="Helical" evidence="6">
    <location>
        <begin position="197"/>
        <end position="224"/>
    </location>
</feature>
<evidence type="ECO:0000256" key="6">
    <source>
        <dbReference type="SAM" id="Phobius"/>
    </source>
</evidence>
<evidence type="ECO:0000256" key="5">
    <source>
        <dbReference type="SAM" id="MobiDB-lite"/>
    </source>
</evidence>
<feature type="transmembrane region" description="Helical" evidence="6">
    <location>
        <begin position="370"/>
        <end position="392"/>
    </location>
</feature>